<comment type="caution">
    <text evidence="1">The sequence shown here is derived from an EMBL/GenBank/DDBJ whole genome shotgun (WGS) entry which is preliminary data.</text>
</comment>
<name>A0A4R9LP89_9LEPT</name>
<dbReference type="EMBL" id="RQHV01000050">
    <property type="protein sequence ID" value="TGN09760.1"/>
    <property type="molecule type" value="Genomic_DNA"/>
</dbReference>
<sequence length="222" mass="25254">MKVTPLTITAAAIIGYVLLKEDRMQLNDEQIRKLKIHGSRYNLDFKNWTLLVIRGGSVDKDGAIARNNNILNEWNDLFVLIKGFDVKVYLSTCDPGRKWALNPINQNGTFRIEPGLYYYQKGKHDGKDAFNSASPISGRRDGNKDLKWNEKDQIYTDSVGNRFWINIHASYTGSRVDGSSAGCMVTKAGWSSSEWKEFRDVLYKEYGSNKFPVLVTESKDIV</sequence>
<accession>A0A4R9LP89</accession>
<dbReference type="OrthoDB" id="339678at2"/>
<keyword evidence="2" id="KW-1185">Reference proteome</keyword>
<evidence type="ECO:0000313" key="2">
    <source>
        <dbReference type="Proteomes" id="UP000298264"/>
    </source>
</evidence>
<reference evidence="1" key="1">
    <citation type="journal article" date="2019" name="PLoS Negl. Trop. Dis.">
        <title>Revisiting the worldwide diversity of Leptospira species in the environment.</title>
        <authorList>
            <person name="Vincent A.T."/>
            <person name="Schiettekatte O."/>
            <person name="Bourhy P."/>
            <person name="Veyrier F.J."/>
            <person name="Picardeau M."/>
        </authorList>
    </citation>
    <scope>NUCLEOTIDE SEQUENCE [LARGE SCALE GENOMIC DNA]</scope>
    <source>
        <strain evidence="1">201400974</strain>
    </source>
</reference>
<organism evidence="1 2">
    <name type="scientific">Leptospira ilyithenensis</name>
    <dbReference type="NCBI Taxonomy" id="2484901"/>
    <lineage>
        <taxon>Bacteria</taxon>
        <taxon>Pseudomonadati</taxon>
        <taxon>Spirochaetota</taxon>
        <taxon>Spirochaetia</taxon>
        <taxon>Leptospirales</taxon>
        <taxon>Leptospiraceae</taxon>
        <taxon>Leptospira</taxon>
    </lineage>
</organism>
<dbReference type="RefSeq" id="WP_135764612.1">
    <property type="nucleotide sequence ID" value="NZ_RQHV01000050.1"/>
</dbReference>
<proteinExistence type="predicted"/>
<dbReference type="Proteomes" id="UP000298264">
    <property type="component" value="Unassembled WGS sequence"/>
</dbReference>
<dbReference type="AlphaFoldDB" id="A0A4R9LP89"/>
<evidence type="ECO:0000313" key="1">
    <source>
        <dbReference type="EMBL" id="TGN09760.1"/>
    </source>
</evidence>
<protein>
    <recommendedName>
        <fullName evidence="3">Murein L,D-transpeptidase catalytic domain family protein</fullName>
    </recommendedName>
</protein>
<gene>
    <name evidence="1" type="ORF">EHS11_11805</name>
</gene>
<evidence type="ECO:0008006" key="3">
    <source>
        <dbReference type="Google" id="ProtNLM"/>
    </source>
</evidence>